<dbReference type="NCBIfam" id="TIGR00745">
    <property type="entry name" value="apbA_panE"/>
    <property type="match status" value="1"/>
</dbReference>
<dbReference type="Gene3D" id="1.10.1040.10">
    <property type="entry name" value="N-(1-d-carboxylethyl)-l-norvaline Dehydrogenase, domain 2"/>
    <property type="match status" value="1"/>
</dbReference>
<evidence type="ECO:0000256" key="3">
    <source>
        <dbReference type="ARBA" id="ARBA00013014"/>
    </source>
</evidence>
<evidence type="ECO:0000256" key="10">
    <source>
        <dbReference type="RuleBase" id="RU362068"/>
    </source>
</evidence>
<comment type="caution">
    <text evidence="13">The sequence shown here is derived from an EMBL/GenBank/DDBJ whole genome shotgun (WGS) entry which is preliminary data.</text>
</comment>
<comment type="function">
    <text evidence="10">Catalyzes the NADPH-dependent reduction of ketopantoate into pantoic acid.</text>
</comment>
<evidence type="ECO:0000313" key="13">
    <source>
        <dbReference type="EMBL" id="MFD2754964.1"/>
    </source>
</evidence>
<keyword evidence="14" id="KW-1185">Reference proteome</keyword>
<keyword evidence="5 10" id="KW-0566">Pantothenate biosynthesis</keyword>
<protein>
    <recommendedName>
        <fullName evidence="4 10">2-dehydropantoate 2-reductase</fullName>
        <ecNumber evidence="3 10">1.1.1.169</ecNumber>
    </recommendedName>
    <alternativeName>
        <fullName evidence="8 10">Ketopantoate reductase</fullName>
    </alternativeName>
</protein>
<dbReference type="Gene3D" id="3.40.50.720">
    <property type="entry name" value="NAD(P)-binding Rossmann-like Domain"/>
    <property type="match status" value="1"/>
</dbReference>
<comment type="catalytic activity">
    <reaction evidence="9 10">
        <text>(R)-pantoate + NADP(+) = 2-dehydropantoate + NADPH + H(+)</text>
        <dbReference type="Rhea" id="RHEA:16233"/>
        <dbReference type="ChEBI" id="CHEBI:11561"/>
        <dbReference type="ChEBI" id="CHEBI:15378"/>
        <dbReference type="ChEBI" id="CHEBI:15980"/>
        <dbReference type="ChEBI" id="CHEBI:57783"/>
        <dbReference type="ChEBI" id="CHEBI:58349"/>
        <dbReference type="EC" id="1.1.1.169"/>
    </reaction>
</comment>
<accession>A0ABW5UN11</accession>
<evidence type="ECO:0000256" key="4">
    <source>
        <dbReference type="ARBA" id="ARBA00019465"/>
    </source>
</evidence>
<dbReference type="PANTHER" id="PTHR43765:SF2">
    <property type="entry name" value="2-DEHYDROPANTOATE 2-REDUCTASE"/>
    <property type="match status" value="1"/>
</dbReference>
<dbReference type="EC" id="1.1.1.169" evidence="3 10"/>
<evidence type="ECO:0000259" key="11">
    <source>
        <dbReference type="Pfam" id="PF02558"/>
    </source>
</evidence>
<comment type="similarity">
    <text evidence="2 10">Belongs to the ketopantoate reductase family.</text>
</comment>
<dbReference type="InterPro" id="IPR013752">
    <property type="entry name" value="KPA_reductase"/>
</dbReference>
<organism evidence="13 14">
    <name type="scientific">Comamonas terrae</name>
    <dbReference type="NCBI Taxonomy" id="673548"/>
    <lineage>
        <taxon>Bacteria</taxon>
        <taxon>Pseudomonadati</taxon>
        <taxon>Pseudomonadota</taxon>
        <taxon>Betaproteobacteria</taxon>
        <taxon>Burkholderiales</taxon>
        <taxon>Comamonadaceae</taxon>
        <taxon>Comamonas</taxon>
    </lineage>
</organism>
<dbReference type="InterPro" id="IPR036291">
    <property type="entry name" value="NAD(P)-bd_dom_sf"/>
</dbReference>
<feature type="domain" description="Ketopantoate reductase C-terminal" evidence="12">
    <location>
        <begin position="183"/>
        <end position="306"/>
    </location>
</feature>
<dbReference type="InterPro" id="IPR003710">
    <property type="entry name" value="ApbA"/>
</dbReference>
<keyword evidence="6 10" id="KW-0521">NADP</keyword>
<dbReference type="InterPro" id="IPR050838">
    <property type="entry name" value="Ketopantoate_reductase"/>
</dbReference>
<evidence type="ECO:0000256" key="1">
    <source>
        <dbReference type="ARBA" id="ARBA00004994"/>
    </source>
</evidence>
<dbReference type="SUPFAM" id="SSF51735">
    <property type="entry name" value="NAD(P)-binding Rossmann-fold domains"/>
    <property type="match status" value="1"/>
</dbReference>
<evidence type="ECO:0000259" key="12">
    <source>
        <dbReference type="Pfam" id="PF08546"/>
    </source>
</evidence>
<evidence type="ECO:0000256" key="5">
    <source>
        <dbReference type="ARBA" id="ARBA00022655"/>
    </source>
</evidence>
<reference evidence="14" key="1">
    <citation type="journal article" date="2019" name="Int. J. Syst. Evol. Microbiol.">
        <title>The Global Catalogue of Microorganisms (GCM) 10K type strain sequencing project: providing services to taxonomists for standard genome sequencing and annotation.</title>
        <authorList>
            <consortium name="The Broad Institute Genomics Platform"/>
            <consortium name="The Broad Institute Genome Sequencing Center for Infectious Disease"/>
            <person name="Wu L."/>
            <person name="Ma J."/>
        </authorList>
    </citation>
    <scope>NUCLEOTIDE SEQUENCE [LARGE SCALE GENOMIC DNA]</scope>
    <source>
        <strain evidence="14">TISTR 1906</strain>
    </source>
</reference>
<evidence type="ECO:0000256" key="8">
    <source>
        <dbReference type="ARBA" id="ARBA00032024"/>
    </source>
</evidence>
<evidence type="ECO:0000256" key="7">
    <source>
        <dbReference type="ARBA" id="ARBA00023002"/>
    </source>
</evidence>
<keyword evidence="7 10" id="KW-0560">Oxidoreductase</keyword>
<evidence type="ECO:0000256" key="6">
    <source>
        <dbReference type="ARBA" id="ARBA00022857"/>
    </source>
</evidence>
<evidence type="ECO:0000256" key="9">
    <source>
        <dbReference type="ARBA" id="ARBA00048793"/>
    </source>
</evidence>
<dbReference type="Proteomes" id="UP001597463">
    <property type="component" value="Unassembled WGS sequence"/>
</dbReference>
<dbReference type="SUPFAM" id="SSF48179">
    <property type="entry name" value="6-phosphogluconate dehydrogenase C-terminal domain-like"/>
    <property type="match status" value="1"/>
</dbReference>
<feature type="domain" description="Ketopantoate reductase N-terminal" evidence="11">
    <location>
        <begin position="14"/>
        <end position="159"/>
    </location>
</feature>
<sequence length="312" mass="32699">MTSSPTDLPAPARIAIMGAGAVGCYYGGMLARAGHSVVLIGRPAHVQAVQRDGLRLQTQSFDERIRLEASCDAAAVAGAQLVLMSVKSTDTEAAAEQLRPHLAPDALIVTLQNGVDNARRLRAALPGQAVAAAVVYVAVEMAGPGHVRHHGRGELLLEPAPASAAAADLLNRSGVPTQISADAEAALWTKLVINCAYNALSAIARQPYGPLVQQAGVAQVMDDVVGECLAVARAENVVLSEPKIREAVHGLARSMPAQYSSTAQDLMRGRGTEIDHLNGHIVRRGAAHGIPTPANRVLHTLVHLVQHQPSHD</sequence>
<proteinExistence type="inferred from homology"/>
<dbReference type="EMBL" id="JBHUMV010000005">
    <property type="protein sequence ID" value="MFD2754964.1"/>
    <property type="molecule type" value="Genomic_DNA"/>
</dbReference>
<dbReference type="InterPro" id="IPR008927">
    <property type="entry name" value="6-PGluconate_DH-like_C_sf"/>
</dbReference>
<comment type="pathway">
    <text evidence="1 10">Cofactor biosynthesis; (R)-pantothenate biosynthesis; (R)-pantoate from 3-methyl-2-oxobutanoate: step 2/2.</text>
</comment>
<dbReference type="PANTHER" id="PTHR43765">
    <property type="entry name" value="2-DEHYDROPANTOATE 2-REDUCTASE-RELATED"/>
    <property type="match status" value="1"/>
</dbReference>
<evidence type="ECO:0000313" key="14">
    <source>
        <dbReference type="Proteomes" id="UP001597463"/>
    </source>
</evidence>
<name>A0ABW5UN11_9BURK</name>
<evidence type="ECO:0000256" key="2">
    <source>
        <dbReference type="ARBA" id="ARBA00007870"/>
    </source>
</evidence>
<dbReference type="RefSeq" id="WP_066475554.1">
    <property type="nucleotide sequence ID" value="NZ_BCNT01000005.1"/>
</dbReference>
<dbReference type="Pfam" id="PF08546">
    <property type="entry name" value="ApbA_C"/>
    <property type="match status" value="1"/>
</dbReference>
<dbReference type="InterPro" id="IPR013328">
    <property type="entry name" value="6PGD_dom2"/>
</dbReference>
<dbReference type="Pfam" id="PF02558">
    <property type="entry name" value="ApbA"/>
    <property type="match status" value="1"/>
</dbReference>
<dbReference type="InterPro" id="IPR013332">
    <property type="entry name" value="KPR_N"/>
</dbReference>
<gene>
    <name evidence="13" type="ORF">ACFSW6_12765</name>
</gene>